<proteinExistence type="predicted"/>
<dbReference type="InterPro" id="IPR036873">
    <property type="entry name" value="Rhodanese-like_dom_sf"/>
</dbReference>
<evidence type="ECO:0000256" key="1">
    <source>
        <dbReference type="SAM" id="Phobius"/>
    </source>
</evidence>
<comment type="caution">
    <text evidence="2">The sequence shown here is derived from an EMBL/GenBank/DDBJ whole genome shotgun (WGS) entry which is preliminary data.</text>
</comment>
<keyword evidence="1" id="KW-0812">Transmembrane</keyword>
<evidence type="ECO:0000313" key="3">
    <source>
        <dbReference type="Proteomes" id="UP001296943"/>
    </source>
</evidence>
<organism evidence="2 3">
    <name type="scientific">Aquibacillus albus</name>
    <dbReference type="NCBI Taxonomy" id="1168171"/>
    <lineage>
        <taxon>Bacteria</taxon>
        <taxon>Bacillati</taxon>
        <taxon>Bacillota</taxon>
        <taxon>Bacilli</taxon>
        <taxon>Bacillales</taxon>
        <taxon>Bacillaceae</taxon>
        <taxon>Aquibacillus</taxon>
    </lineage>
</organism>
<gene>
    <name evidence="2" type="ORF">JOC48_002099</name>
</gene>
<keyword evidence="1" id="KW-0472">Membrane</keyword>
<dbReference type="Gene3D" id="3.40.250.10">
    <property type="entry name" value="Rhodanese-like domain"/>
    <property type="match status" value="1"/>
</dbReference>
<dbReference type="EMBL" id="JAFBDR010000010">
    <property type="protein sequence ID" value="MBM7571600.1"/>
    <property type="molecule type" value="Genomic_DNA"/>
</dbReference>
<name>A0ABS2N0H0_9BACI</name>
<accession>A0ABS2N0H0</accession>
<protein>
    <submittedName>
        <fullName evidence="2">Membrane protein YfhO</fullName>
    </submittedName>
</protein>
<reference evidence="2 3" key="1">
    <citation type="submission" date="2021-01" db="EMBL/GenBank/DDBJ databases">
        <title>Genomic Encyclopedia of Type Strains, Phase IV (KMG-IV): sequencing the most valuable type-strain genomes for metagenomic binning, comparative biology and taxonomic classification.</title>
        <authorList>
            <person name="Goeker M."/>
        </authorList>
    </citation>
    <scope>NUCLEOTIDE SEQUENCE [LARGE SCALE GENOMIC DNA]</scope>
    <source>
        <strain evidence="2 3">DSM 23711</strain>
    </source>
</reference>
<dbReference type="RefSeq" id="WP_204499378.1">
    <property type="nucleotide sequence ID" value="NZ_JAFBDR010000010.1"/>
</dbReference>
<sequence length="122" mass="14207">MTTFIILFILSVILYVMYLRYFPIKGIPCIDISSDQLEKTKTKLDIRDYNTSSKQEVDGSIVMPIAYLRRYHHEIPSKEVHVIAADKMEKNLAIRFLRNKGFKVISYTLTNCKCKKKSNQIA</sequence>
<dbReference type="SUPFAM" id="SSF52821">
    <property type="entry name" value="Rhodanese/Cell cycle control phosphatase"/>
    <property type="match status" value="1"/>
</dbReference>
<dbReference type="Proteomes" id="UP001296943">
    <property type="component" value="Unassembled WGS sequence"/>
</dbReference>
<feature type="transmembrane region" description="Helical" evidence="1">
    <location>
        <begin position="6"/>
        <end position="22"/>
    </location>
</feature>
<keyword evidence="1" id="KW-1133">Transmembrane helix</keyword>
<keyword evidence="3" id="KW-1185">Reference proteome</keyword>
<evidence type="ECO:0000313" key="2">
    <source>
        <dbReference type="EMBL" id="MBM7571600.1"/>
    </source>
</evidence>